<name>A0A7W5V8A2_9ACTN</name>
<protein>
    <submittedName>
        <fullName evidence="1">Uncharacterized protein</fullName>
    </submittedName>
</protein>
<organism evidence="1 2">
    <name type="scientific">Nonomuraea dietziae</name>
    <dbReference type="NCBI Taxonomy" id="65515"/>
    <lineage>
        <taxon>Bacteria</taxon>
        <taxon>Bacillati</taxon>
        <taxon>Actinomycetota</taxon>
        <taxon>Actinomycetes</taxon>
        <taxon>Streptosporangiales</taxon>
        <taxon>Streptosporangiaceae</taxon>
        <taxon>Nonomuraea</taxon>
    </lineage>
</organism>
<reference evidence="1 2" key="1">
    <citation type="submission" date="2020-08" db="EMBL/GenBank/DDBJ databases">
        <title>Sequencing the genomes of 1000 actinobacteria strains.</title>
        <authorList>
            <person name="Klenk H.-P."/>
        </authorList>
    </citation>
    <scope>NUCLEOTIDE SEQUENCE [LARGE SCALE GENOMIC DNA]</scope>
    <source>
        <strain evidence="1 2">DSM 44320</strain>
    </source>
</reference>
<evidence type="ECO:0000313" key="2">
    <source>
        <dbReference type="Proteomes" id="UP000579945"/>
    </source>
</evidence>
<sequence>MQFFDTTDIRRPKRVAQFVPSGFSKNVPDYALGNQTHAIYVEWDRKIVWVFTNDGIYAVSSAELLGAPTLGRPLAPYRNSDK</sequence>
<dbReference type="Proteomes" id="UP000579945">
    <property type="component" value="Unassembled WGS sequence"/>
</dbReference>
<dbReference type="GeneID" id="95396177"/>
<proteinExistence type="predicted"/>
<dbReference type="RefSeq" id="WP_246452147.1">
    <property type="nucleotide sequence ID" value="NZ_BAAAXX010000027.1"/>
</dbReference>
<keyword evidence="2" id="KW-1185">Reference proteome</keyword>
<accession>A0A7W5V8A2</accession>
<dbReference type="EMBL" id="JACIBV010000001">
    <property type="protein sequence ID" value="MBB3729911.1"/>
    <property type="molecule type" value="Genomic_DNA"/>
</dbReference>
<comment type="caution">
    <text evidence="1">The sequence shown here is derived from an EMBL/GenBank/DDBJ whole genome shotgun (WGS) entry which is preliminary data.</text>
</comment>
<gene>
    <name evidence="1" type="ORF">FHR33_005771</name>
</gene>
<evidence type="ECO:0000313" key="1">
    <source>
        <dbReference type="EMBL" id="MBB3729911.1"/>
    </source>
</evidence>
<dbReference type="AlphaFoldDB" id="A0A7W5V8A2"/>